<protein>
    <recommendedName>
        <fullName evidence="1">bis(5'-nucleosyl)-tetraphosphatase (symmetrical)</fullName>
        <ecNumber evidence="1">3.6.1.41</ecNumber>
    </recommendedName>
</protein>
<dbReference type="PANTHER" id="PTHR35795">
    <property type="entry name" value="SLR1885 PROTEIN"/>
    <property type="match status" value="1"/>
</dbReference>
<dbReference type="InterPro" id="IPR005249">
    <property type="entry name" value="YqeK"/>
</dbReference>
<dbReference type="InterPro" id="IPR003607">
    <property type="entry name" value="HD/PDEase_dom"/>
</dbReference>
<evidence type="ECO:0000256" key="4">
    <source>
        <dbReference type="ARBA" id="ARBA00022801"/>
    </source>
</evidence>
<proteinExistence type="predicted"/>
<organism evidence="8 9">
    <name type="scientific">Ruminococcus difficilis</name>
    <dbReference type="NCBI Taxonomy" id="2763069"/>
    <lineage>
        <taxon>Bacteria</taxon>
        <taxon>Bacillati</taxon>
        <taxon>Bacillota</taxon>
        <taxon>Clostridia</taxon>
        <taxon>Eubacteriales</taxon>
        <taxon>Oscillospiraceae</taxon>
        <taxon>Ruminococcus</taxon>
    </lineage>
</organism>
<dbReference type="EMBL" id="JAEQMG010000048">
    <property type="protein sequence ID" value="MBK6087988.1"/>
    <property type="molecule type" value="Genomic_DNA"/>
</dbReference>
<name>A0A934TZW7_9FIRM</name>
<accession>A0A934TZW7</accession>
<dbReference type="RefSeq" id="WP_186833006.1">
    <property type="nucleotide sequence ID" value="NZ_JAEQMG010000048.1"/>
</dbReference>
<keyword evidence="5" id="KW-0408">Iron</keyword>
<dbReference type="GO" id="GO:0046872">
    <property type="term" value="F:metal ion binding"/>
    <property type="evidence" value="ECO:0007669"/>
    <property type="project" value="UniProtKB-KW"/>
</dbReference>
<dbReference type="InterPro" id="IPR051094">
    <property type="entry name" value="Diverse_Catalytic_Enzymes"/>
</dbReference>
<gene>
    <name evidence="8" type="primary">yqeK</name>
    <name evidence="8" type="ORF">JKK62_04870</name>
</gene>
<dbReference type="GO" id="GO:0000166">
    <property type="term" value="F:nucleotide binding"/>
    <property type="evidence" value="ECO:0007669"/>
    <property type="project" value="UniProtKB-KW"/>
</dbReference>
<comment type="caution">
    <text evidence="8">The sequence shown here is derived from an EMBL/GenBank/DDBJ whole genome shotgun (WGS) entry which is preliminary data.</text>
</comment>
<comment type="catalytic activity">
    <reaction evidence="6">
        <text>P(1),P(4)-bis(5'-adenosyl) tetraphosphate + H2O = 2 ADP + 2 H(+)</text>
        <dbReference type="Rhea" id="RHEA:24252"/>
        <dbReference type="ChEBI" id="CHEBI:15377"/>
        <dbReference type="ChEBI" id="CHEBI:15378"/>
        <dbReference type="ChEBI" id="CHEBI:58141"/>
        <dbReference type="ChEBI" id="CHEBI:456216"/>
        <dbReference type="EC" id="3.6.1.41"/>
    </reaction>
</comment>
<keyword evidence="3" id="KW-0547">Nucleotide-binding</keyword>
<feature type="domain" description="HD" evidence="7">
    <location>
        <begin position="17"/>
        <end position="132"/>
    </location>
</feature>
<dbReference type="InterPro" id="IPR006675">
    <property type="entry name" value="HDIG_dom"/>
</dbReference>
<dbReference type="SUPFAM" id="SSF109604">
    <property type="entry name" value="HD-domain/PDEase-like"/>
    <property type="match status" value="1"/>
</dbReference>
<reference evidence="8" key="1">
    <citation type="submission" date="2021-01" db="EMBL/GenBank/DDBJ databases">
        <title>Genome public.</title>
        <authorList>
            <person name="Liu C."/>
            <person name="Sun Q."/>
        </authorList>
    </citation>
    <scope>NUCLEOTIDE SEQUENCE</scope>
    <source>
        <strain evidence="8">M6</strain>
    </source>
</reference>
<dbReference type="AlphaFoldDB" id="A0A934TZW7"/>
<evidence type="ECO:0000313" key="9">
    <source>
        <dbReference type="Proteomes" id="UP000633365"/>
    </source>
</evidence>
<dbReference type="SMART" id="SM00471">
    <property type="entry name" value="HDc"/>
    <property type="match status" value="1"/>
</dbReference>
<keyword evidence="2" id="KW-0479">Metal-binding</keyword>
<dbReference type="InterPro" id="IPR006674">
    <property type="entry name" value="HD_domain"/>
</dbReference>
<dbReference type="Pfam" id="PF01966">
    <property type="entry name" value="HD"/>
    <property type="match status" value="1"/>
</dbReference>
<dbReference type="CDD" id="cd00077">
    <property type="entry name" value="HDc"/>
    <property type="match status" value="1"/>
</dbReference>
<dbReference type="Gene3D" id="1.10.3210.10">
    <property type="entry name" value="Hypothetical protein af1432"/>
    <property type="match status" value="1"/>
</dbReference>
<evidence type="ECO:0000256" key="3">
    <source>
        <dbReference type="ARBA" id="ARBA00022741"/>
    </source>
</evidence>
<evidence type="ECO:0000313" key="8">
    <source>
        <dbReference type="EMBL" id="MBK6087988.1"/>
    </source>
</evidence>
<dbReference type="NCBIfam" id="TIGR00488">
    <property type="entry name" value="bis(5'-nucleosyl)-tetraphosphatase (symmetrical) YqeK"/>
    <property type="match status" value="1"/>
</dbReference>
<evidence type="ECO:0000259" key="7">
    <source>
        <dbReference type="PROSITE" id="PS51831"/>
    </source>
</evidence>
<dbReference type="PROSITE" id="PS51831">
    <property type="entry name" value="HD"/>
    <property type="match status" value="1"/>
</dbReference>
<dbReference type="EC" id="3.6.1.41" evidence="1"/>
<evidence type="ECO:0000256" key="5">
    <source>
        <dbReference type="ARBA" id="ARBA00023004"/>
    </source>
</evidence>
<keyword evidence="9" id="KW-1185">Reference proteome</keyword>
<evidence type="ECO:0000256" key="2">
    <source>
        <dbReference type="ARBA" id="ARBA00022723"/>
    </source>
</evidence>
<keyword evidence="4 8" id="KW-0378">Hydrolase</keyword>
<dbReference type="PANTHER" id="PTHR35795:SF1">
    <property type="entry name" value="BIS(5'-NUCLEOSYL)-TETRAPHOSPHATASE, SYMMETRICAL"/>
    <property type="match status" value="1"/>
</dbReference>
<evidence type="ECO:0000256" key="6">
    <source>
        <dbReference type="ARBA" id="ARBA00049417"/>
    </source>
</evidence>
<sequence length="186" mass="21048">MNIDQYLPYLDNLSEYRRVHSLNVAEEAVRFAKKYGGDVEKARLAGLLHDVTKETDNEKQLQIIANGGIILTELEKRSPKLWHSISGACYVRDVIGIDDEDIFNAIRYHTTGRAGMSQLEKLIFLADFTSAERDYPDIDVIRAHSENSLEEGMIYGIKFTISRLTGREALISPDALAAYNDILLNR</sequence>
<dbReference type="Proteomes" id="UP000633365">
    <property type="component" value="Unassembled WGS sequence"/>
</dbReference>
<dbReference type="GO" id="GO:0008803">
    <property type="term" value="F:bis(5'-nucleosyl)-tetraphosphatase (symmetrical) activity"/>
    <property type="evidence" value="ECO:0007669"/>
    <property type="project" value="UniProtKB-EC"/>
</dbReference>
<dbReference type="NCBIfam" id="TIGR00277">
    <property type="entry name" value="HDIG"/>
    <property type="match status" value="1"/>
</dbReference>
<evidence type="ECO:0000256" key="1">
    <source>
        <dbReference type="ARBA" id="ARBA00012506"/>
    </source>
</evidence>